<dbReference type="Pfam" id="PF03279">
    <property type="entry name" value="Lip_A_acyltrans"/>
    <property type="match status" value="1"/>
</dbReference>
<comment type="caution">
    <text evidence="10">The sequence shown here is derived from an EMBL/GenBank/DDBJ whole genome shotgun (WGS) entry which is preliminary data.</text>
</comment>
<keyword evidence="5" id="KW-0812">Transmembrane</keyword>
<dbReference type="NCBIfam" id="TIGR02207">
    <property type="entry name" value="lipid_A_htrB"/>
    <property type="match status" value="1"/>
</dbReference>
<keyword evidence="6" id="KW-0448">Lipopolysaccharide biosynthesis</keyword>
<keyword evidence="9 10" id="KW-0012">Acyltransferase</keyword>
<dbReference type="PANTHER" id="PTHR30606:SF9">
    <property type="entry name" value="LIPID A BIOSYNTHESIS LAUROYLTRANSFERASE"/>
    <property type="match status" value="1"/>
</dbReference>
<evidence type="ECO:0000313" key="10">
    <source>
        <dbReference type="EMBL" id="GAA5095011.1"/>
    </source>
</evidence>
<keyword evidence="11" id="KW-1185">Reference proteome</keyword>
<dbReference type="InterPro" id="IPR004960">
    <property type="entry name" value="LipA_acyltrans"/>
</dbReference>
<keyword evidence="7" id="KW-1133">Transmembrane helix</keyword>
<evidence type="ECO:0000256" key="5">
    <source>
        <dbReference type="ARBA" id="ARBA00022692"/>
    </source>
</evidence>
<evidence type="ECO:0000256" key="2">
    <source>
        <dbReference type="ARBA" id="ARBA00022475"/>
    </source>
</evidence>
<dbReference type="InterPro" id="IPR011920">
    <property type="entry name" value="Lipid_A_LpxL_LpxP"/>
</dbReference>
<evidence type="ECO:0000256" key="9">
    <source>
        <dbReference type="ARBA" id="ARBA00023315"/>
    </source>
</evidence>
<sequence>MQYHKPNWIKDNAIALGFWVGKYIARLPMPFLLTLGKGIGCISYHVAKKRRHIIERNIQLCFPNLSQSEQTKLVKDNFQSLGMGIFETLAAWLKPENQVKKLFTYEGLENLEALKASGHGALLLTVHFCNLELGARAITLQTPFVAMYRQHKNKAYEDRQFKMRTAQSQNEPVNRNEIRKTIKLLRSGKYLWYAPDQNYGGSEHIFVDFFGVKALMITATSQMAQLGKAKVLPYYCIREGNNYKVKILPALENFPSESTTKDCELLNQIFESWILEAPEQYLWAHRRFKTRPKGEKDLYQND</sequence>
<proteinExistence type="predicted"/>
<keyword evidence="3" id="KW-0997">Cell inner membrane</keyword>
<accession>A0ABP9MGX9</accession>
<protein>
    <submittedName>
        <fullName evidence="10">Lipid A biosynthesis lauroyl acyltransferase</fullName>
    </submittedName>
</protein>
<dbReference type="CDD" id="cd07984">
    <property type="entry name" value="LPLAT_LABLAT-like"/>
    <property type="match status" value="1"/>
</dbReference>
<keyword evidence="4" id="KW-0808">Transferase</keyword>
<organism evidence="10 11">
    <name type="scientific">Wohlfahrtiimonas larvae</name>
    <dbReference type="NCBI Taxonomy" id="1157986"/>
    <lineage>
        <taxon>Bacteria</taxon>
        <taxon>Pseudomonadati</taxon>
        <taxon>Pseudomonadota</taxon>
        <taxon>Gammaproteobacteria</taxon>
        <taxon>Cardiobacteriales</taxon>
        <taxon>Ignatzschineriaceae</taxon>
        <taxon>Wohlfahrtiimonas</taxon>
    </lineage>
</organism>
<comment type="subcellular location">
    <subcellularLocation>
        <location evidence="1">Cell inner membrane</location>
    </subcellularLocation>
</comment>
<evidence type="ECO:0000256" key="4">
    <source>
        <dbReference type="ARBA" id="ARBA00022679"/>
    </source>
</evidence>
<dbReference type="PIRSF" id="PIRSF026649">
    <property type="entry name" value="MsbB"/>
    <property type="match status" value="1"/>
</dbReference>
<gene>
    <name evidence="10" type="ORF">GCM10023338_03930</name>
</gene>
<keyword evidence="2" id="KW-1003">Cell membrane</keyword>
<name>A0ABP9MGX9_9GAMM</name>
<evidence type="ECO:0000256" key="6">
    <source>
        <dbReference type="ARBA" id="ARBA00022985"/>
    </source>
</evidence>
<evidence type="ECO:0000313" key="11">
    <source>
        <dbReference type="Proteomes" id="UP001500631"/>
    </source>
</evidence>
<dbReference type="GO" id="GO:0016746">
    <property type="term" value="F:acyltransferase activity"/>
    <property type="evidence" value="ECO:0007669"/>
    <property type="project" value="UniProtKB-KW"/>
</dbReference>
<dbReference type="Proteomes" id="UP001500631">
    <property type="component" value="Unassembled WGS sequence"/>
</dbReference>
<dbReference type="EMBL" id="BAABKE010000001">
    <property type="protein sequence ID" value="GAA5095011.1"/>
    <property type="molecule type" value="Genomic_DNA"/>
</dbReference>
<keyword evidence="8" id="KW-0472">Membrane</keyword>
<evidence type="ECO:0000256" key="7">
    <source>
        <dbReference type="ARBA" id="ARBA00022989"/>
    </source>
</evidence>
<dbReference type="PANTHER" id="PTHR30606">
    <property type="entry name" value="LIPID A BIOSYNTHESIS LAUROYL ACYLTRANSFERASE"/>
    <property type="match status" value="1"/>
</dbReference>
<evidence type="ECO:0000256" key="3">
    <source>
        <dbReference type="ARBA" id="ARBA00022519"/>
    </source>
</evidence>
<reference evidence="11" key="1">
    <citation type="journal article" date="2019" name="Int. J. Syst. Evol. Microbiol.">
        <title>The Global Catalogue of Microorganisms (GCM) 10K type strain sequencing project: providing services to taxonomists for standard genome sequencing and annotation.</title>
        <authorList>
            <consortium name="The Broad Institute Genomics Platform"/>
            <consortium name="The Broad Institute Genome Sequencing Center for Infectious Disease"/>
            <person name="Wu L."/>
            <person name="Ma J."/>
        </authorList>
    </citation>
    <scope>NUCLEOTIDE SEQUENCE [LARGE SCALE GENOMIC DNA]</scope>
    <source>
        <strain evidence="11">JCM 18424</strain>
    </source>
</reference>
<evidence type="ECO:0000256" key="1">
    <source>
        <dbReference type="ARBA" id="ARBA00004533"/>
    </source>
</evidence>
<dbReference type="RefSeq" id="WP_077926169.1">
    <property type="nucleotide sequence ID" value="NZ_BAABKE010000001.1"/>
</dbReference>
<evidence type="ECO:0000256" key="8">
    <source>
        <dbReference type="ARBA" id="ARBA00023136"/>
    </source>
</evidence>